<evidence type="ECO:0000313" key="3">
    <source>
        <dbReference type="Proteomes" id="UP000054558"/>
    </source>
</evidence>
<reference evidence="2 3" key="1">
    <citation type="journal article" date="2014" name="Nat. Commun.">
        <title>Klebsormidium flaccidum genome reveals primary factors for plant terrestrial adaptation.</title>
        <authorList>
            <person name="Hori K."/>
            <person name="Maruyama F."/>
            <person name="Fujisawa T."/>
            <person name="Togashi T."/>
            <person name="Yamamoto N."/>
            <person name="Seo M."/>
            <person name="Sato S."/>
            <person name="Yamada T."/>
            <person name="Mori H."/>
            <person name="Tajima N."/>
            <person name="Moriyama T."/>
            <person name="Ikeuchi M."/>
            <person name="Watanabe M."/>
            <person name="Wada H."/>
            <person name="Kobayashi K."/>
            <person name="Saito M."/>
            <person name="Masuda T."/>
            <person name="Sasaki-Sekimoto Y."/>
            <person name="Mashiguchi K."/>
            <person name="Awai K."/>
            <person name="Shimojima M."/>
            <person name="Masuda S."/>
            <person name="Iwai M."/>
            <person name="Nobusawa T."/>
            <person name="Narise T."/>
            <person name="Kondo S."/>
            <person name="Saito H."/>
            <person name="Sato R."/>
            <person name="Murakawa M."/>
            <person name="Ihara Y."/>
            <person name="Oshima-Yamada Y."/>
            <person name="Ohtaka K."/>
            <person name="Satoh M."/>
            <person name="Sonobe K."/>
            <person name="Ishii M."/>
            <person name="Ohtani R."/>
            <person name="Kanamori-Sato M."/>
            <person name="Honoki R."/>
            <person name="Miyazaki D."/>
            <person name="Mochizuki H."/>
            <person name="Umetsu J."/>
            <person name="Higashi K."/>
            <person name="Shibata D."/>
            <person name="Kamiya Y."/>
            <person name="Sato N."/>
            <person name="Nakamura Y."/>
            <person name="Tabata S."/>
            <person name="Ida S."/>
            <person name="Kurokawa K."/>
            <person name="Ohta H."/>
        </authorList>
    </citation>
    <scope>NUCLEOTIDE SEQUENCE [LARGE SCALE GENOMIC DNA]</scope>
    <source>
        <strain evidence="2 3">NIES-2285</strain>
    </source>
</reference>
<feature type="coiled-coil region" evidence="1">
    <location>
        <begin position="100"/>
        <end position="141"/>
    </location>
</feature>
<dbReference type="Proteomes" id="UP000054558">
    <property type="component" value="Unassembled WGS sequence"/>
</dbReference>
<evidence type="ECO:0000256" key="1">
    <source>
        <dbReference type="SAM" id="Coils"/>
    </source>
</evidence>
<gene>
    <name evidence="2" type="ORF">KFL_001240220</name>
</gene>
<sequence>MLVAAHSGTLEKTAAHLLFSALNTYRLLFLSLSTQKGRQSMGSSDVAPAEGEASMPKDLSLAISVQQNLKLCAAAVGQMRQEAIAHRKLADGMPSRAHELREAQAENERLKRIHDATRCRLQTMQEEMEELQQLTRLLIASRTGQAGAEY</sequence>
<dbReference type="AlphaFoldDB" id="A0A1Y1I0W0"/>
<accession>A0A1Y1I0W0</accession>
<proteinExistence type="predicted"/>
<name>A0A1Y1I0W0_KLENI</name>
<keyword evidence="3" id="KW-1185">Reference proteome</keyword>
<protein>
    <submittedName>
        <fullName evidence="2">Uncharacterized protein</fullName>
    </submittedName>
</protein>
<evidence type="ECO:0000313" key="2">
    <source>
        <dbReference type="EMBL" id="GAQ82791.1"/>
    </source>
</evidence>
<keyword evidence="1" id="KW-0175">Coiled coil</keyword>
<dbReference type="EMBL" id="DF237073">
    <property type="protein sequence ID" value="GAQ82791.1"/>
    <property type="molecule type" value="Genomic_DNA"/>
</dbReference>
<organism evidence="2 3">
    <name type="scientific">Klebsormidium nitens</name>
    <name type="common">Green alga</name>
    <name type="synonym">Ulothrix nitens</name>
    <dbReference type="NCBI Taxonomy" id="105231"/>
    <lineage>
        <taxon>Eukaryota</taxon>
        <taxon>Viridiplantae</taxon>
        <taxon>Streptophyta</taxon>
        <taxon>Klebsormidiophyceae</taxon>
        <taxon>Klebsormidiales</taxon>
        <taxon>Klebsormidiaceae</taxon>
        <taxon>Klebsormidium</taxon>
    </lineage>
</organism>